<dbReference type="STRING" id="158441.A0A226F5P3"/>
<name>A0A226F5P3_FOLCA</name>
<dbReference type="Gene3D" id="1.25.40.990">
    <property type="match status" value="1"/>
</dbReference>
<dbReference type="Pfam" id="PF10075">
    <property type="entry name" value="CSN8_PSD8_EIF3K"/>
    <property type="match status" value="1"/>
</dbReference>
<gene>
    <name evidence="3" type="ORF">Fcan01_01858</name>
</gene>
<dbReference type="GO" id="GO:0008541">
    <property type="term" value="C:proteasome regulatory particle, lid subcomplex"/>
    <property type="evidence" value="ECO:0007669"/>
    <property type="project" value="TreeGrafter"/>
</dbReference>
<dbReference type="GO" id="GO:0005634">
    <property type="term" value="C:nucleus"/>
    <property type="evidence" value="ECO:0007669"/>
    <property type="project" value="TreeGrafter"/>
</dbReference>
<evidence type="ECO:0000313" key="4">
    <source>
        <dbReference type="Proteomes" id="UP000198287"/>
    </source>
</evidence>
<dbReference type="PANTHER" id="PTHR12387">
    <property type="entry name" value="26S PROTEASOME NON-ATPASE REGULATORY SUBUNIT 8"/>
    <property type="match status" value="1"/>
</dbReference>
<dbReference type="GO" id="GO:0005829">
    <property type="term" value="C:cytosol"/>
    <property type="evidence" value="ECO:0007669"/>
    <property type="project" value="TreeGrafter"/>
</dbReference>
<reference evidence="3 4" key="1">
    <citation type="submission" date="2015-12" db="EMBL/GenBank/DDBJ databases">
        <title>The genome of Folsomia candida.</title>
        <authorList>
            <person name="Faddeeva A."/>
            <person name="Derks M.F."/>
            <person name="Anvar Y."/>
            <person name="Smit S."/>
            <person name="Van Straalen N."/>
            <person name="Roelofs D."/>
        </authorList>
    </citation>
    <scope>NUCLEOTIDE SEQUENCE [LARGE SCALE GENOMIC DNA]</scope>
    <source>
        <strain evidence="3 4">VU population</strain>
        <tissue evidence="3">Whole body</tissue>
    </source>
</reference>
<dbReference type="OMA" id="HKFMGLH"/>
<dbReference type="InterPro" id="IPR006746">
    <property type="entry name" value="26S_Psome_Rpn12"/>
</dbReference>
<evidence type="ECO:0000313" key="3">
    <source>
        <dbReference type="EMBL" id="OXA64797.1"/>
    </source>
</evidence>
<comment type="caution">
    <text evidence="3">The sequence shown here is derived from an EMBL/GenBank/DDBJ whole genome shotgun (WGS) entry which is preliminary data.</text>
</comment>
<feature type="domain" description="CSN8/PSMD8/EIF3K" evidence="2">
    <location>
        <begin position="120"/>
        <end position="267"/>
    </location>
</feature>
<keyword evidence="4" id="KW-1185">Reference proteome</keyword>
<dbReference type="OrthoDB" id="409122at2759"/>
<dbReference type="Proteomes" id="UP000198287">
    <property type="component" value="Unassembled WGS sequence"/>
</dbReference>
<dbReference type="EMBL" id="LNIX01000001">
    <property type="protein sequence ID" value="OXA64797.1"/>
    <property type="molecule type" value="Genomic_DNA"/>
</dbReference>
<dbReference type="PANTHER" id="PTHR12387:SF0">
    <property type="entry name" value="26S PROTEASOME NON-ATPASE REGULATORY SUBUNIT 8"/>
    <property type="match status" value="1"/>
</dbReference>
<organism evidence="3 4">
    <name type="scientific">Folsomia candida</name>
    <name type="common">Springtail</name>
    <dbReference type="NCBI Taxonomy" id="158441"/>
    <lineage>
        <taxon>Eukaryota</taxon>
        <taxon>Metazoa</taxon>
        <taxon>Ecdysozoa</taxon>
        <taxon>Arthropoda</taxon>
        <taxon>Hexapoda</taxon>
        <taxon>Collembola</taxon>
        <taxon>Entomobryomorpha</taxon>
        <taxon>Isotomoidea</taxon>
        <taxon>Isotomidae</taxon>
        <taxon>Proisotominae</taxon>
        <taxon>Folsomia</taxon>
    </lineage>
</organism>
<accession>A0A226F5P3</accession>
<sequence>MGDKSESHEDVVKSVYEIRKKLAKEWNIGLARNYDKVDELLNQAKILLAKMQSYVPLALAEGEARNELTLACDILELGARVSVAKMAVEKSDNSEEFDRYIAQLKHYYFDLNIGNESAYMYEMLGMNLLKLLSQNRIMDFHIELELFVHSNTEKALNDPYIKKAVEIEQYLTEGRYNKISALLTTKEDDLKVTGLKSTSFRYFIERVVENSRTIIADVMEKAYARLDKKSASKSLYISEVDMNKFAKERNWTIADDYVYFPKKNEETEILPSYQLVQDGLQYARDLDTII</sequence>
<evidence type="ECO:0000256" key="1">
    <source>
        <dbReference type="ARBA" id="ARBA00022942"/>
    </source>
</evidence>
<dbReference type="AlphaFoldDB" id="A0A226F5P3"/>
<protein>
    <recommendedName>
        <fullName evidence="2">CSN8/PSMD8/EIF3K domain-containing protein</fullName>
    </recommendedName>
</protein>
<keyword evidence="1" id="KW-0647">Proteasome</keyword>
<dbReference type="GO" id="GO:0043161">
    <property type="term" value="P:proteasome-mediated ubiquitin-dependent protein catabolic process"/>
    <property type="evidence" value="ECO:0007669"/>
    <property type="project" value="TreeGrafter"/>
</dbReference>
<proteinExistence type="predicted"/>
<evidence type="ECO:0000259" key="2">
    <source>
        <dbReference type="Pfam" id="PF10075"/>
    </source>
</evidence>
<dbReference type="InterPro" id="IPR033464">
    <property type="entry name" value="CSN8_PSD8_EIF3K"/>
</dbReference>